<name>A0A919N2M6_9ACTN</name>
<dbReference type="EMBL" id="BOMV01000092">
    <property type="protein sequence ID" value="GIF00928.1"/>
    <property type="molecule type" value="Genomic_DNA"/>
</dbReference>
<feature type="region of interest" description="Disordered" evidence="1">
    <location>
        <begin position="95"/>
        <end position="114"/>
    </location>
</feature>
<keyword evidence="3" id="KW-1185">Reference proteome</keyword>
<evidence type="ECO:0000256" key="1">
    <source>
        <dbReference type="SAM" id="MobiDB-lite"/>
    </source>
</evidence>
<dbReference type="Proteomes" id="UP000636960">
    <property type="component" value="Unassembled WGS sequence"/>
</dbReference>
<proteinExistence type="predicted"/>
<organism evidence="2 3">
    <name type="scientific">Paractinoplanes rishiriensis</name>
    <dbReference type="NCBI Taxonomy" id="1050105"/>
    <lineage>
        <taxon>Bacteria</taxon>
        <taxon>Bacillati</taxon>
        <taxon>Actinomycetota</taxon>
        <taxon>Actinomycetes</taxon>
        <taxon>Micromonosporales</taxon>
        <taxon>Micromonosporaceae</taxon>
        <taxon>Paractinoplanes</taxon>
    </lineage>
</organism>
<dbReference type="AlphaFoldDB" id="A0A919N2M6"/>
<evidence type="ECO:0000313" key="3">
    <source>
        <dbReference type="Proteomes" id="UP000636960"/>
    </source>
</evidence>
<reference evidence="2" key="1">
    <citation type="submission" date="2021-01" db="EMBL/GenBank/DDBJ databases">
        <title>Whole genome shotgun sequence of Actinoplanes rishiriensis NBRC 108556.</title>
        <authorList>
            <person name="Komaki H."/>
            <person name="Tamura T."/>
        </authorList>
    </citation>
    <scope>NUCLEOTIDE SEQUENCE</scope>
    <source>
        <strain evidence="2">NBRC 108556</strain>
    </source>
</reference>
<evidence type="ECO:0000313" key="2">
    <source>
        <dbReference type="EMBL" id="GIF00928.1"/>
    </source>
</evidence>
<comment type="caution">
    <text evidence="2">The sequence shown here is derived from an EMBL/GenBank/DDBJ whole genome shotgun (WGS) entry which is preliminary data.</text>
</comment>
<protein>
    <submittedName>
        <fullName evidence="2">Uncharacterized protein</fullName>
    </submittedName>
</protein>
<accession>A0A919N2M6</accession>
<sequence>MGARFGSSTHGTNLLPLDARAVKHRAISCREKSVNWAWASQRAFDPPAEPCWSRFARVGGDDVERAITRLADDAVSLTLDQRLRIAALLAQPAQPEVTPDLGPAADAHRWRPSY</sequence>
<gene>
    <name evidence="2" type="ORF">Ari01nite_83920</name>
</gene>